<keyword evidence="1" id="KW-0732">Signal</keyword>
<keyword evidence="4" id="KW-1185">Reference proteome</keyword>
<name>A0ABU9DIZ8_9BACL</name>
<evidence type="ECO:0000256" key="1">
    <source>
        <dbReference type="SAM" id="SignalP"/>
    </source>
</evidence>
<evidence type="ECO:0000313" key="4">
    <source>
        <dbReference type="Proteomes" id="UP001469365"/>
    </source>
</evidence>
<evidence type="ECO:0000259" key="2">
    <source>
        <dbReference type="Pfam" id="PF12010"/>
    </source>
</evidence>
<dbReference type="RefSeq" id="WP_341415088.1">
    <property type="nucleotide sequence ID" value="NZ_JBBPCC010000004.1"/>
</dbReference>
<organism evidence="3 4">
    <name type="scientific">Paenibacillus filicis</name>
    <dbReference type="NCBI Taxonomy" id="669464"/>
    <lineage>
        <taxon>Bacteria</taxon>
        <taxon>Bacillati</taxon>
        <taxon>Bacillota</taxon>
        <taxon>Bacilli</taxon>
        <taxon>Bacillales</taxon>
        <taxon>Paenibacillaceae</taxon>
        <taxon>Paenibacillus</taxon>
    </lineage>
</organism>
<protein>
    <submittedName>
        <fullName evidence="3">ABC transporter substrate-binding protein</fullName>
    </submittedName>
</protein>
<dbReference type="PANTHER" id="PTHR43649">
    <property type="entry name" value="ARABINOSE-BINDING PROTEIN-RELATED"/>
    <property type="match status" value="1"/>
</dbReference>
<accession>A0ABU9DIZ8</accession>
<feature type="domain" description="DUF3502" evidence="2">
    <location>
        <begin position="418"/>
        <end position="485"/>
    </location>
</feature>
<dbReference type="PROSITE" id="PS51257">
    <property type="entry name" value="PROKAR_LIPOPROTEIN"/>
    <property type="match status" value="1"/>
</dbReference>
<feature type="signal peptide" evidence="1">
    <location>
        <begin position="1"/>
        <end position="23"/>
    </location>
</feature>
<dbReference type="Proteomes" id="UP001469365">
    <property type="component" value="Unassembled WGS sequence"/>
</dbReference>
<sequence length="488" mass="54718">MQKMKRRLGFSLAGVLLMSSVLAGCAGPDATQPAAGGNAAETPKGPPEKLVWYVRYSEPANAKAVLAKANELIQSKIHATLDLRFINPGDYDNKMQLIMSSGEEYDLAFTSAWANNYLNNVDRGAYIPLDEMLVQYPDLQSIMRKEVWNAVKVKDKTYSIPNNQIMVSQDGVWFKKDIADKYGVNIQNVKSIEDLGRFYATVKEKEPGIIPLRAGSVSLGFNAYVPSAENLFSIDTSTWKVYDKAQNYVDEYKTFREWYLKGYFPQDVATLKDETSLIKAGKIFSRYGRQKPGGDAELKAAYGFDVVQAPTAPPIIGRSAALSTLTAISTTSKKPQLAMKLIHLINTDKELINLLSFGIEGQDYTKAGDKRIEKKAGSYEVPGWLLGNVFNTYLLPGQPDDVWEQTKKINETAQIDPLISFNFDRTRVENEMARLTAIEKEFQPILDNGLDDTEKTLKLREEKMKAAGFDKVLAEVQLQLDEWRKNQK</sequence>
<proteinExistence type="predicted"/>
<dbReference type="PANTHER" id="PTHR43649:SF17">
    <property type="entry name" value="ABC TRANSPORTER SOLUTE BINDING PROTEIN-SUGAR TRANSPORT"/>
    <property type="match status" value="1"/>
</dbReference>
<reference evidence="3 4" key="1">
    <citation type="submission" date="2024-04" db="EMBL/GenBank/DDBJ databases">
        <title>draft genome sequnece of Paenibacillus filicis.</title>
        <authorList>
            <person name="Kim D.-U."/>
        </authorList>
    </citation>
    <scope>NUCLEOTIDE SEQUENCE [LARGE SCALE GENOMIC DNA]</scope>
    <source>
        <strain evidence="3 4">KACC14197</strain>
    </source>
</reference>
<gene>
    <name evidence="3" type="ORF">WMW72_08955</name>
</gene>
<evidence type="ECO:0000313" key="3">
    <source>
        <dbReference type="EMBL" id="MEK8128028.1"/>
    </source>
</evidence>
<dbReference type="EMBL" id="JBBPCC010000004">
    <property type="protein sequence ID" value="MEK8128028.1"/>
    <property type="molecule type" value="Genomic_DNA"/>
</dbReference>
<dbReference type="InterPro" id="IPR022627">
    <property type="entry name" value="DUF3502"/>
</dbReference>
<dbReference type="InterPro" id="IPR050490">
    <property type="entry name" value="Bact_solute-bd_prot1"/>
</dbReference>
<feature type="chain" id="PRO_5045531112" evidence="1">
    <location>
        <begin position="24"/>
        <end position="488"/>
    </location>
</feature>
<comment type="caution">
    <text evidence="3">The sequence shown here is derived from an EMBL/GenBank/DDBJ whole genome shotgun (WGS) entry which is preliminary data.</text>
</comment>
<dbReference type="Pfam" id="PF12010">
    <property type="entry name" value="DUF3502"/>
    <property type="match status" value="1"/>
</dbReference>
<dbReference type="SUPFAM" id="SSF53850">
    <property type="entry name" value="Periplasmic binding protein-like II"/>
    <property type="match status" value="1"/>
</dbReference>
<dbReference type="Gene3D" id="3.40.190.10">
    <property type="entry name" value="Periplasmic binding protein-like II"/>
    <property type="match status" value="1"/>
</dbReference>